<organism evidence="1">
    <name type="scientific">Drosophila melanogaster</name>
    <name type="common">Fruit fly</name>
    <dbReference type="NCBI Taxonomy" id="7227"/>
    <lineage>
        <taxon>Eukaryota</taxon>
        <taxon>Metazoa</taxon>
        <taxon>Ecdysozoa</taxon>
        <taxon>Arthropoda</taxon>
        <taxon>Hexapoda</taxon>
        <taxon>Insecta</taxon>
        <taxon>Pterygota</taxon>
        <taxon>Neoptera</taxon>
        <taxon>Endopterygota</taxon>
        <taxon>Diptera</taxon>
        <taxon>Brachycera</taxon>
        <taxon>Muscomorpha</taxon>
        <taxon>Ephydroidea</taxon>
        <taxon>Drosophilidae</taxon>
        <taxon>Drosophila</taxon>
        <taxon>Sophophora</taxon>
    </lineage>
</organism>
<reference evidence="1" key="1">
    <citation type="journal article" date="2003" name="Genome Biol.">
        <title>An integrated gene annotation and transcriptional profiling approach towards the full gene content of the Drosophila genome.</title>
        <authorList>
            <person name="Hild M."/>
            <person name="Beckmann B."/>
            <person name="Haas S.A."/>
            <person name="Koch B."/>
            <person name="Solovyev V."/>
            <person name="Busold C."/>
            <person name="Fellenberg K."/>
            <person name="Boutros M."/>
            <person name="Vingron M."/>
            <person name="Sauer F."/>
            <person name="Hoheisel J.D."/>
            <person name="Paro R."/>
        </authorList>
    </citation>
    <scope>NUCLEOTIDE SEQUENCE</scope>
</reference>
<protein>
    <submittedName>
        <fullName evidence="1">HDC05344</fullName>
    </submittedName>
</protein>
<dbReference type="AlphaFoldDB" id="Q6IGT1"/>
<name>Q6IGT1_DROME</name>
<accession>Q6IGT1</accession>
<dbReference type="EMBL" id="BK003685">
    <property type="protein sequence ID" value="DAA02383.1"/>
    <property type="molecule type" value="Genomic_DNA"/>
</dbReference>
<proteinExistence type="predicted"/>
<evidence type="ECO:0000313" key="1">
    <source>
        <dbReference type="EMBL" id="DAA02383.1"/>
    </source>
</evidence>
<gene>
    <name evidence="1" type="ORF">HDC05344</name>
</gene>
<sequence length="61" mass="7053">MASYAQHVFSGRVGERQTIGLSIWIRNINEVISVKCEKVFKKTTFDCRVICPNKDLSFEKM</sequence>